<evidence type="ECO:0000313" key="1">
    <source>
        <dbReference type="EMBL" id="MBA0635206.1"/>
    </source>
</evidence>
<evidence type="ECO:0008006" key="3">
    <source>
        <dbReference type="Google" id="ProtNLM"/>
    </source>
</evidence>
<dbReference type="Gene3D" id="3.30.420.10">
    <property type="entry name" value="Ribonuclease H-like superfamily/Ribonuclease H"/>
    <property type="match status" value="1"/>
</dbReference>
<dbReference type="GO" id="GO:0003676">
    <property type="term" value="F:nucleic acid binding"/>
    <property type="evidence" value="ECO:0007669"/>
    <property type="project" value="InterPro"/>
</dbReference>
<reference evidence="1 2" key="1">
    <citation type="journal article" date="2019" name="Genome Biol. Evol.">
        <title>Insights into the evolution of the New World diploid cottons (Gossypium, subgenus Houzingenia) based on genome sequencing.</title>
        <authorList>
            <person name="Grover C.E."/>
            <person name="Arick M.A. 2nd"/>
            <person name="Thrash A."/>
            <person name="Conover J.L."/>
            <person name="Sanders W.S."/>
            <person name="Peterson D.G."/>
            <person name="Frelichowski J.E."/>
            <person name="Scheffler J.A."/>
            <person name="Scheffler B.E."/>
            <person name="Wendel J.F."/>
        </authorList>
    </citation>
    <scope>NUCLEOTIDE SEQUENCE [LARGE SCALE GENOMIC DNA]</scope>
    <source>
        <strain evidence="1">27</strain>
        <tissue evidence="1">Leaf</tissue>
    </source>
</reference>
<organism evidence="1 2">
    <name type="scientific">Gossypium davidsonii</name>
    <name type="common">Davidson's cotton</name>
    <name type="synonym">Gossypium klotzschianum subsp. davidsonii</name>
    <dbReference type="NCBI Taxonomy" id="34287"/>
    <lineage>
        <taxon>Eukaryota</taxon>
        <taxon>Viridiplantae</taxon>
        <taxon>Streptophyta</taxon>
        <taxon>Embryophyta</taxon>
        <taxon>Tracheophyta</taxon>
        <taxon>Spermatophyta</taxon>
        <taxon>Magnoliopsida</taxon>
        <taxon>eudicotyledons</taxon>
        <taxon>Gunneridae</taxon>
        <taxon>Pentapetalae</taxon>
        <taxon>rosids</taxon>
        <taxon>malvids</taxon>
        <taxon>Malvales</taxon>
        <taxon>Malvaceae</taxon>
        <taxon>Malvoideae</taxon>
        <taxon>Gossypium</taxon>
    </lineage>
</organism>
<feature type="non-terminal residue" evidence="1">
    <location>
        <position position="1"/>
    </location>
</feature>
<dbReference type="AlphaFoldDB" id="A0A7J8TAK0"/>
<gene>
    <name evidence="1" type="ORF">Godav_025155</name>
</gene>
<feature type="non-terminal residue" evidence="1">
    <location>
        <position position="41"/>
    </location>
</feature>
<evidence type="ECO:0000313" key="2">
    <source>
        <dbReference type="Proteomes" id="UP000593561"/>
    </source>
</evidence>
<proteinExistence type="predicted"/>
<protein>
    <recommendedName>
        <fullName evidence="3">RNase H type-1 domain-containing protein</fullName>
    </recommendedName>
</protein>
<name>A0A7J8TAK0_GOSDV</name>
<accession>A0A7J8TAK0</accession>
<comment type="caution">
    <text evidence="1">The sequence shown here is derived from an EMBL/GenBank/DDBJ whole genome shotgun (WGS) entry which is preliminary data.</text>
</comment>
<keyword evidence="2" id="KW-1185">Reference proteome</keyword>
<sequence length="41" mass="4916">ILQRFSRFQHWSVCHIPREENQEVDKLTKSAQLDCQGLQVF</sequence>
<dbReference type="Proteomes" id="UP000593561">
    <property type="component" value="Unassembled WGS sequence"/>
</dbReference>
<dbReference type="EMBL" id="JABFAC010241017">
    <property type="protein sequence ID" value="MBA0635206.1"/>
    <property type="molecule type" value="Genomic_DNA"/>
</dbReference>
<dbReference type="InterPro" id="IPR036397">
    <property type="entry name" value="RNaseH_sf"/>
</dbReference>